<dbReference type="SUPFAM" id="SSF55073">
    <property type="entry name" value="Nucleotide cyclase"/>
    <property type="match status" value="1"/>
</dbReference>
<reference evidence="5 6" key="1">
    <citation type="journal article" date="2012" name="Stand. Genomic Sci.">
        <title>Complete genome sequence of the melanogenic marine bacterium Marinomonas mediterranea type strain (MMB-1(T)).</title>
        <authorList>
            <person name="Lucas-Elio P."/>
            <person name="Goodwin L."/>
            <person name="Woyke T."/>
            <person name="Pitluck S."/>
            <person name="Nolan M."/>
            <person name="Kyrpides N.C."/>
            <person name="Detter J.C."/>
            <person name="Copeland A."/>
            <person name="Teshima H."/>
            <person name="Bruce D."/>
            <person name="Detter C."/>
            <person name="Tapia R."/>
            <person name="Han S."/>
            <person name="Land M.L."/>
            <person name="Ivanova N."/>
            <person name="Mikhailova N."/>
            <person name="Johnston A.W."/>
            <person name="Sanchez-Amat A."/>
        </authorList>
    </citation>
    <scope>NUCLEOTIDE SEQUENCE [LARGE SCALE GENOMIC DNA]</scope>
    <source>
        <strain evidence="6">ATCC 700492 / JCM 21426 / NBRC 103028 / MMB-1</strain>
    </source>
</reference>
<accession>F2JZK2</accession>
<dbReference type="InterPro" id="IPR035919">
    <property type="entry name" value="EAL_sf"/>
</dbReference>
<dbReference type="InterPro" id="IPR003660">
    <property type="entry name" value="HAMP_dom"/>
</dbReference>
<dbReference type="GO" id="GO:0016020">
    <property type="term" value="C:membrane"/>
    <property type="evidence" value="ECO:0007669"/>
    <property type="project" value="InterPro"/>
</dbReference>
<dbReference type="CDD" id="cd06225">
    <property type="entry name" value="HAMP"/>
    <property type="match status" value="1"/>
</dbReference>
<evidence type="ECO:0000256" key="1">
    <source>
        <dbReference type="SAM" id="Phobius"/>
    </source>
</evidence>
<feature type="domain" description="HAMP" evidence="3">
    <location>
        <begin position="290"/>
        <end position="340"/>
    </location>
</feature>
<dbReference type="GO" id="GO:0071111">
    <property type="term" value="F:cyclic-guanylate-specific phosphodiesterase activity"/>
    <property type="evidence" value="ECO:0007669"/>
    <property type="project" value="InterPro"/>
</dbReference>
<gene>
    <name evidence="5" type="ordered locus">Marme_0489</name>
</gene>
<dbReference type="InterPro" id="IPR043128">
    <property type="entry name" value="Rev_trsase/Diguanyl_cyclase"/>
</dbReference>
<dbReference type="CDD" id="cd01949">
    <property type="entry name" value="GGDEF"/>
    <property type="match status" value="1"/>
</dbReference>
<dbReference type="GO" id="GO:0007165">
    <property type="term" value="P:signal transduction"/>
    <property type="evidence" value="ECO:0007669"/>
    <property type="project" value="InterPro"/>
</dbReference>
<dbReference type="NCBIfam" id="TIGR00254">
    <property type="entry name" value="GGDEF"/>
    <property type="match status" value="1"/>
</dbReference>
<dbReference type="InterPro" id="IPR001633">
    <property type="entry name" value="EAL_dom"/>
</dbReference>
<protein>
    <submittedName>
        <fullName evidence="5">Diguanylate cyclase/phosphodiesterase with extracellular sensor</fullName>
    </submittedName>
</protein>
<keyword evidence="1" id="KW-1133">Transmembrane helix</keyword>
<keyword evidence="1" id="KW-0812">Transmembrane</keyword>
<dbReference type="KEGG" id="mme:Marme_0489"/>
<name>F2JZK2_MARM1</name>
<keyword evidence="6" id="KW-1185">Reference proteome</keyword>
<dbReference type="Pfam" id="PF14827">
    <property type="entry name" value="dCache_3"/>
    <property type="match status" value="1"/>
</dbReference>
<feature type="transmembrane region" description="Helical" evidence="1">
    <location>
        <begin position="270"/>
        <end position="289"/>
    </location>
</feature>
<dbReference type="Pfam" id="PF00990">
    <property type="entry name" value="GGDEF"/>
    <property type="match status" value="1"/>
</dbReference>
<dbReference type="Pfam" id="PF00563">
    <property type="entry name" value="EAL"/>
    <property type="match status" value="1"/>
</dbReference>
<dbReference type="eggNOG" id="COG2199">
    <property type="taxonomic scope" value="Bacteria"/>
</dbReference>
<proteinExistence type="predicted"/>
<dbReference type="AlphaFoldDB" id="F2JZK2"/>
<evidence type="ECO:0000259" key="2">
    <source>
        <dbReference type="PROSITE" id="PS50883"/>
    </source>
</evidence>
<dbReference type="Proteomes" id="UP000001062">
    <property type="component" value="Chromosome"/>
</dbReference>
<dbReference type="InterPro" id="IPR029787">
    <property type="entry name" value="Nucleotide_cyclase"/>
</dbReference>
<dbReference type="CDD" id="cd01948">
    <property type="entry name" value="EAL"/>
    <property type="match status" value="1"/>
</dbReference>
<feature type="domain" description="EAL" evidence="2">
    <location>
        <begin position="509"/>
        <end position="762"/>
    </location>
</feature>
<dbReference type="InterPro" id="IPR029150">
    <property type="entry name" value="dCache_3"/>
</dbReference>
<dbReference type="eggNOG" id="COG2200">
    <property type="taxonomic scope" value="Bacteria"/>
</dbReference>
<evidence type="ECO:0000313" key="5">
    <source>
        <dbReference type="EMBL" id="ADZ89785.1"/>
    </source>
</evidence>
<dbReference type="InterPro" id="IPR050706">
    <property type="entry name" value="Cyclic-di-GMP_PDE-like"/>
</dbReference>
<dbReference type="PROSITE" id="PS50887">
    <property type="entry name" value="GGDEF"/>
    <property type="match status" value="1"/>
</dbReference>
<dbReference type="PANTHER" id="PTHR33121:SF71">
    <property type="entry name" value="OXYGEN SENSOR PROTEIN DOSP"/>
    <property type="match status" value="1"/>
</dbReference>
<evidence type="ECO:0000259" key="4">
    <source>
        <dbReference type="PROSITE" id="PS50887"/>
    </source>
</evidence>
<dbReference type="PROSITE" id="PS50885">
    <property type="entry name" value="HAMP"/>
    <property type="match status" value="1"/>
</dbReference>
<sequence>MFKSFRARLVLFIVGLLAVVQVGTAIAVLNSLKADNYRQGVHAIDVAVNVLKLQLGDRAKQLTTGVGILASDFGFKRAVATQDIGTIKSVLENHGARISSDSAMLFSPNGKLIASTQEVQDISFVTQRILEARRQGLKSINNLVGVDGYVSQLVLVPVRAPNLIAWVGMSFELDEVFAQHIASITQLDVSFVSEQSAEIKHIVSSLPKDDLNWVVTPSKLKDYIETPMFTDNEAYLSSAVKLDEKGGEWGIVHLPYAPWLKGYEEARNNLMLIFAFTLLLAALVALVMARSLSRPIQKLVGYAQAIGLGKTEHAPKVAGEFGVLANTMNTMEKAILNREEEIIFRSSHDFLTGLYNRSALERELTSQLPRSCGALVRINIRRFKDINSMMGFDAGDEVLKQTGTILSDISPDVEYVARTGGDEFTVILSKHHREEDCLKLQEIIQHEIEKGINQRIRLKVSIGVLPLSADITTANDAMRRIDITSGRAKERELGIAFYQDGLDEINQRNLTIINDIDNALLNNQLFMVYQPKIAVREGCCYEAEALVRWVHPELGFVPPDEFIGLLEQTGNVQQLTFWVLEQVIDQVSTWWAGGDKVTVAVNLSALDLVNESLPDWLTNKLNEKGLPVSAISLEVTESAVMSDADKVVSVLERLQEKQFHLAIDDFGTGQSALSYLRDLPVNEVKVDRAFVQYLDTNDNDKYIVRATIELSHSLGFKVTAEGAENKEGVEILKTLGCDKIQGYYFSKPLAPDDYMVWCHDFNDQKENA</sequence>
<dbReference type="STRING" id="717774.Marme_0489"/>
<dbReference type="SMART" id="SM00052">
    <property type="entry name" value="EAL"/>
    <property type="match status" value="1"/>
</dbReference>
<dbReference type="HOGENOM" id="CLU_000445_70_46_6"/>
<dbReference type="SUPFAM" id="SSF141868">
    <property type="entry name" value="EAL domain-like"/>
    <property type="match status" value="1"/>
</dbReference>
<dbReference type="Gene3D" id="3.20.20.450">
    <property type="entry name" value="EAL domain"/>
    <property type="match status" value="1"/>
</dbReference>
<dbReference type="EMBL" id="CP002583">
    <property type="protein sequence ID" value="ADZ89785.1"/>
    <property type="molecule type" value="Genomic_DNA"/>
</dbReference>
<feature type="domain" description="GGDEF" evidence="4">
    <location>
        <begin position="371"/>
        <end position="500"/>
    </location>
</feature>
<evidence type="ECO:0000259" key="3">
    <source>
        <dbReference type="PROSITE" id="PS50885"/>
    </source>
</evidence>
<organism evidence="5 6">
    <name type="scientific">Marinomonas mediterranea (strain ATCC 700492 / JCM 21426 / NBRC 103028 / MMB-1)</name>
    <dbReference type="NCBI Taxonomy" id="717774"/>
    <lineage>
        <taxon>Bacteria</taxon>
        <taxon>Pseudomonadati</taxon>
        <taxon>Pseudomonadota</taxon>
        <taxon>Gammaproteobacteria</taxon>
        <taxon>Oceanospirillales</taxon>
        <taxon>Oceanospirillaceae</taxon>
        <taxon>Marinomonas</taxon>
    </lineage>
</organism>
<keyword evidence="1" id="KW-0472">Membrane</keyword>
<dbReference type="RefSeq" id="WP_013659691.1">
    <property type="nucleotide sequence ID" value="NC_015276.1"/>
</dbReference>
<dbReference type="OrthoDB" id="9804951at2"/>
<dbReference type="Gene3D" id="6.10.340.10">
    <property type="match status" value="1"/>
</dbReference>
<dbReference type="PANTHER" id="PTHR33121">
    <property type="entry name" value="CYCLIC DI-GMP PHOSPHODIESTERASE PDEF"/>
    <property type="match status" value="1"/>
</dbReference>
<dbReference type="PROSITE" id="PS50883">
    <property type="entry name" value="EAL"/>
    <property type="match status" value="1"/>
</dbReference>
<dbReference type="Gene3D" id="3.30.70.270">
    <property type="match status" value="1"/>
</dbReference>
<dbReference type="InterPro" id="IPR000160">
    <property type="entry name" value="GGDEF_dom"/>
</dbReference>
<dbReference type="PATRIC" id="fig|717774.3.peg.503"/>
<dbReference type="SMART" id="SM00267">
    <property type="entry name" value="GGDEF"/>
    <property type="match status" value="1"/>
</dbReference>
<evidence type="ECO:0000313" key="6">
    <source>
        <dbReference type="Proteomes" id="UP000001062"/>
    </source>
</evidence>